<dbReference type="RefSeq" id="WP_179918274.1">
    <property type="nucleotide sequence ID" value="NZ_CP058909.1"/>
</dbReference>
<feature type="transmembrane region" description="Helical" evidence="1">
    <location>
        <begin position="87"/>
        <end position="108"/>
    </location>
</feature>
<accession>A0A7D5PAT9</accession>
<evidence type="ECO:0000313" key="3">
    <source>
        <dbReference type="Proteomes" id="UP000509346"/>
    </source>
</evidence>
<keyword evidence="1" id="KW-1133">Transmembrane helix</keyword>
<dbReference type="AlphaFoldDB" id="A0A7D5PAT9"/>
<gene>
    <name evidence="2" type="ORF">HZS54_17005</name>
</gene>
<dbReference type="EMBL" id="CP058909">
    <property type="protein sequence ID" value="QLH83224.1"/>
    <property type="molecule type" value="Genomic_DNA"/>
</dbReference>
<sequence>MVEPGEYIDGVTIRWGRVASTLFGATILAYFQGSVATFLSFVDIPLGLVGGLGEFLGSFVAVVLGLWPALIRGGWAGAAGFVSEAGIAGYAVAIGLVLVAFYIGTRVISYATN</sequence>
<keyword evidence="1" id="KW-0812">Transmembrane</keyword>
<evidence type="ECO:0000313" key="2">
    <source>
        <dbReference type="EMBL" id="QLH83224.1"/>
    </source>
</evidence>
<name>A0A7D5PAT9_9EURY</name>
<feature type="transmembrane region" description="Helical" evidence="1">
    <location>
        <begin position="20"/>
        <end position="39"/>
    </location>
</feature>
<dbReference type="GeneID" id="56084324"/>
<reference evidence="2 3" key="1">
    <citation type="submission" date="2020-07" db="EMBL/GenBank/DDBJ databases">
        <title>Halosimplex litoreum sp. nov. and Halosimplex rubrum sp. nov., isolated from different salt environments.</title>
        <authorList>
            <person name="Cui H."/>
        </authorList>
    </citation>
    <scope>NUCLEOTIDE SEQUENCE [LARGE SCALE GENOMIC DNA]</scope>
    <source>
        <strain evidence="2 3">R2</strain>
    </source>
</reference>
<organism evidence="2 3">
    <name type="scientific">Halosimplex pelagicum</name>
    <dbReference type="NCBI Taxonomy" id="869886"/>
    <lineage>
        <taxon>Archaea</taxon>
        <taxon>Methanobacteriati</taxon>
        <taxon>Methanobacteriota</taxon>
        <taxon>Stenosarchaea group</taxon>
        <taxon>Halobacteria</taxon>
        <taxon>Halobacteriales</taxon>
        <taxon>Haloarculaceae</taxon>
        <taxon>Halosimplex</taxon>
    </lineage>
</organism>
<dbReference type="KEGG" id="hpel:HZS54_17005"/>
<protein>
    <submittedName>
        <fullName evidence="2">Uncharacterized protein</fullName>
    </submittedName>
</protein>
<dbReference type="OrthoDB" id="376137at2157"/>
<dbReference type="Proteomes" id="UP000509346">
    <property type="component" value="Chromosome"/>
</dbReference>
<evidence type="ECO:0000256" key="1">
    <source>
        <dbReference type="SAM" id="Phobius"/>
    </source>
</evidence>
<feature type="transmembrane region" description="Helical" evidence="1">
    <location>
        <begin position="46"/>
        <end position="67"/>
    </location>
</feature>
<keyword evidence="3" id="KW-1185">Reference proteome</keyword>
<proteinExistence type="predicted"/>
<keyword evidence="1" id="KW-0472">Membrane</keyword>